<proteinExistence type="predicted"/>
<dbReference type="EMBL" id="JAJBZT010000001">
    <property type="protein sequence ID" value="MCB6182300.1"/>
    <property type="molecule type" value="Genomic_DNA"/>
</dbReference>
<dbReference type="RefSeq" id="WP_227177899.1">
    <property type="nucleotide sequence ID" value="NZ_JAJBZT010000001.1"/>
</dbReference>
<protein>
    <recommendedName>
        <fullName evidence="1">Receptor-recognising protein Gp38 domain-containing protein</fullName>
    </recommendedName>
</protein>
<accession>A0ABS8D287</accession>
<organism evidence="2 3">
    <name type="scientific">Leeia speluncae</name>
    <dbReference type="NCBI Taxonomy" id="2884804"/>
    <lineage>
        <taxon>Bacteria</taxon>
        <taxon>Pseudomonadati</taxon>
        <taxon>Pseudomonadota</taxon>
        <taxon>Betaproteobacteria</taxon>
        <taxon>Neisseriales</taxon>
        <taxon>Leeiaceae</taxon>
        <taxon>Leeia</taxon>
    </lineage>
</organism>
<dbReference type="Pfam" id="PF05268">
    <property type="entry name" value="GP38"/>
    <property type="match status" value="1"/>
</dbReference>
<sequence length="245" mass="22733">MTIPANIPAVMLALKQVFNIVISANTDQYLLTNDVINAQVGAEINVTVNAGVVVGSSTTGVAGFRSGALPSGITVNLVNNGTIVGMGGNGGIGYNGSATNGTNGGDAISLSSGVTLKLTNNGIVGGGGGGGGGQGNRDVAAGGSGGAGGTNSIKSVGGGAASAAHALASGNGGNLTSGGVSAHAIFSWQDGYGGSGGNLGQAGGVGGCNVDTSYFGSGGSPGKAVALNGGAFTFVSGSAVQGVVA</sequence>
<gene>
    <name evidence="2" type="ORF">LIN78_01860</name>
</gene>
<keyword evidence="3" id="KW-1185">Reference proteome</keyword>
<reference evidence="2" key="1">
    <citation type="submission" date="2021-10" db="EMBL/GenBank/DDBJ databases">
        <title>The complete genome sequence of Leeia sp. TBRC 13508.</title>
        <authorList>
            <person name="Charoenyingcharoen P."/>
            <person name="Yukphan P."/>
        </authorList>
    </citation>
    <scope>NUCLEOTIDE SEQUENCE</scope>
    <source>
        <strain evidence="2">TBRC 13508</strain>
    </source>
</reference>
<comment type="caution">
    <text evidence="2">The sequence shown here is derived from an EMBL/GenBank/DDBJ whole genome shotgun (WGS) entry which is preliminary data.</text>
</comment>
<evidence type="ECO:0000259" key="1">
    <source>
        <dbReference type="Pfam" id="PF05268"/>
    </source>
</evidence>
<name>A0ABS8D287_9NEIS</name>
<feature type="domain" description="Receptor-recognising protein Gp38" evidence="1">
    <location>
        <begin position="25"/>
        <end position="230"/>
    </location>
</feature>
<evidence type="ECO:0000313" key="2">
    <source>
        <dbReference type="EMBL" id="MCB6182300.1"/>
    </source>
</evidence>
<evidence type="ECO:0000313" key="3">
    <source>
        <dbReference type="Proteomes" id="UP001165395"/>
    </source>
</evidence>
<dbReference type="InterPro" id="IPR007932">
    <property type="entry name" value="Receptor-recog_Gp38"/>
</dbReference>
<dbReference type="Proteomes" id="UP001165395">
    <property type="component" value="Unassembled WGS sequence"/>
</dbReference>